<keyword evidence="5" id="KW-0349">Heme</keyword>
<dbReference type="GO" id="GO:0004497">
    <property type="term" value="F:monooxygenase activity"/>
    <property type="evidence" value="ECO:0007669"/>
    <property type="project" value="InterPro"/>
</dbReference>
<evidence type="ECO:0000256" key="5">
    <source>
        <dbReference type="PIRSR" id="PIRSR602401-1"/>
    </source>
</evidence>
<comment type="cofactor">
    <cofactor evidence="5">
        <name>heme</name>
        <dbReference type="ChEBI" id="CHEBI:30413"/>
    </cofactor>
</comment>
<evidence type="ECO:0000256" key="1">
    <source>
        <dbReference type="ARBA" id="ARBA00010617"/>
    </source>
</evidence>
<dbReference type="HOGENOM" id="CLU_001570_2_1_1"/>
<comment type="caution">
    <text evidence="7">The sequence shown here is derived from an EMBL/GenBank/DDBJ whole genome shotgun (WGS) entry which is preliminary data.</text>
</comment>
<dbReference type="CDD" id="cd11065">
    <property type="entry name" value="CYP64-like"/>
    <property type="match status" value="1"/>
</dbReference>
<dbReference type="InterPro" id="IPR002401">
    <property type="entry name" value="Cyt_P450_E_grp-I"/>
</dbReference>
<name>W9WHF3_9EURO</name>
<feature type="binding site" description="axial binding residue" evidence="5">
    <location>
        <position position="469"/>
    </location>
    <ligand>
        <name>heme</name>
        <dbReference type="ChEBI" id="CHEBI:30413"/>
    </ligand>
    <ligandPart>
        <name>Fe</name>
        <dbReference type="ChEBI" id="CHEBI:18248"/>
    </ligandPart>
</feature>
<keyword evidence="6" id="KW-0812">Transmembrane</keyword>
<evidence type="ECO:0000313" key="8">
    <source>
        <dbReference type="Proteomes" id="UP000019471"/>
    </source>
</evidence>
<dbReference type="Gene3D" id="1.10.630.10">
    <property type="entry name" value="Cytochrome P450"/>
    <property type="match status" value="1"/>
</dbReference>
<dbReference type="PRINTS" id="PR00463">
    <property type="entry name" value="EP450I"/>
</dbReference>
<dbReference type="InterPro" id="IPR050364">
    <property type="entry name" value="Cytochrome_P450_fung"/>
</dbReference>
<gene>
    <name evidence="7" type="ORF">A1O5_09590</name>
</gene>
<proteinExistence type="inferred from homology"/>
<reference evidence="7 8" key="1">
    <citation type="submission" date="2013-03" db="EMBL/GenBank/DDBJ databases">
        <title>The Genome Sequence of Cladophialophora psammophila CBS 110553.</title>
        <authorList>
            <consortium name="The Broad Institute Genomics Platform"/>
            <person name="Cuomo C."/>
            <person name="de Hoog S."/>
            <person name="Gorbushina A."/>
            <person name="Walker B."/>
            <person name="Young S.K."/>
            <person name="Zeng Q."/>
            <person name="Gargeya S."/>
            <person name="Fitzgerald M."/>
            <person name="Haas B."/>
            <person name="Abouelleil A."/>
            <person name="Allen A.W."/>
            <person name="Alvarado L."/>
            <person name="Arachchi H.M."/>
            <person name="Berlin A.M."/>
            <person name="Chapman S.B."/>
            <person name="Gainer-Dewar J."/>
            <person name="Goldberg J."/>
            <person name="Griggs A."/>
            <person name="Gujja S."/>
            <person name="Hansen M."/>
            <person name="Howarth C."/>
            <person name="Imamovic A."/>
            <person name="Ireland A."/>
            <person name="Larimer J."/>
            <person name="McCowan C."/>
            <person name="Murphy C."/>
            <person name="Pearson M."/>
            <person name="Poon T.W."/>
            <person name="Priest M."/>
            <person name="Roberts A."/>
            <person name="Saif S."/>
            <person name="Shea T."/>
            <person name="Sisk P."/>
            <person name="Sykes S."/>
            <person name="Wortman J."/>
            <person name="Nusbaum C."/>
            <person name="Birren B."/>
        </authorList>
    </citation>
    <scope>NUCLEOTIDE SEQUENCE [LARGE SCALE GENOMIC DNA]</scope>
    <source>
        <strain evidence="7 8">CBS 110553</strain>
    </source>
</reference>
<evidence type="ECO:0000256" key="4">
    <source>
        <dbReference type="ARBA" id="ARBA00023004"/>
    </source>
</evidence>
<dbReference type="InterPro" id="IPR036396">
    <property type="entry name" value="Cyt_P450_sf"/>
</dbReference>
<protein>
    <recommendedName>
        <fullName evidence="9">Cytochrome P450 oxidoreductase</fullName>
    </recommendedName>
</protein>
<dbReference type="RefSeq" id="XP_007748359.1">
    <property type="nucleotide sequence ID" value="XM_007750169.1"/>
</dbReference>
<keyword evidence="6" id="KW-1133">Transmembrane helix</keyword>
<evidence type="ECO:0000256" key="6">
    <source>
        <dbReference type="SAM" id="Phobius"/>
    </source>
</evidence>
<keyword evidence="2 5" id="KW-0479">Metal-binding</keyword>
<dbReference type="AlphaFoldDB" id="W9WHF3"/>
<dbReference type="PANTHER" id="PTHR46300:SF11">
    <property type="entry name" value="OXIDOREDUCTASE, PUTATIVE-RELATED"/>
    <property type="match status" value="1"/>
</dbReference>
<dbReference type="GO" id="GO:0020037">
    <property type="term" value="F:heme binding"/>
    <property type="evidence" value="ECO:0007669"/>
    <property type="project" value="InterPro"/>
</dbReference>
<dbReference type="eggNOG" id="KOG0156">
    <property type="taxonomic scope" value="Eukaryota"/>
</dbReference>
<evidence type="ECO:0000313" key="7">
    <source>
        <dbReference type="EMBL" id="EXJ67577.1"/>
    </source>
</evidence>
<dbReference type="GO" id="GO:0016705">
    <property type="term" value="F:oxidoreductase activity, acting on paired donors, with incorporation or reduction of molecular oxygen"/>
    <property type="evidence" value="ECO:0007669"/>
    <property type="project" value="InterPro"/>
</dbReference>
<dbReference type="InterPro" id="IPR001128">
    <property type="entry name" value="Cyt_P450"/>
</dbReference>
<feature type="transmembrane region" description="Helical" evidence="6">
    <location>
        <begin position="28"/>
        <end position="48"/>
    </location>
</feature>
<dbReference type="SUPFAM" id="SSF48264">
    <property type="entry name" value="Cytochrome P450"/>
    <property type="match status" value="1"/>
</dbReference>
<keyword evidence="6" id="KW-0472">Membrane</keyword>
<dbReference type="Proteomes" id="UP000019471">
    <property type="component" value="Unassembled WGS sequence"/>
</dbReference>
<dbReference type="PANTHER" id="PTHR46300">
    <property type="entry name" value="P450, PUTATIVE (EUROFUNG)-RELATED-RELATED"/>
    <property type="match status" value="1"/>
</dbReference>
<dbReference type="Pfam" id="PF00067">
    <property type="entry name" value="p450"/>
    <property type="match status" value="1"/>
</dbReference>
<dbReference type="STRING" id="1182543.W9WHF3"/>
<keyword evidence="3" id="KW-0560">Oxidoreductase</keyword>
<evidence type="ECO:0008006" key="9">
    <source>
        <dbReference type="Google" id="ProtNLM"/>
    </source>
</evidence>
<dbReference type="GeneID" id="19194286"/>
<dbReference type="OrthoDB" id="1103324at2759"/>
<organism evidence="7 8">
    <name type="scientific">Cladophialophora psammophila CBS 110553</name>
    <dbReference type="NCBI Taxonomy" id="1182543"/>
    <lineage>
        <taxon>Eukaryota</taxon>
        <taxon>Fungi</taxon>
        <taxon>Dikarya</taxon>
        <taxon>Ascomycota</taxon>
        <taxon>Pezizomycotina</taxon>
        <taxon>Eurotiomycetes</taxon>
        <taxon>Chaetothyriomycetidae</taxon>
        <taxon>Chaetothyriales</taxon>
        <taxon>Herpotrichiellaceae</taxon>
        <taxon>Cladophialophora</taxon>
    </lineage>
</organism>
<dbReference type="GO" id="GO:0005506">
    <property type="term" value="F:iron ion binding"/>
    <property type="evidence" value="ECO:0007669"/>
    <property type="project" value="InterPro"/>
</dbReference>
<dbReference type="EMBL" id="AMGX01000016">
    <property type="protein sequence ID" value="EXJ67577.1"/>
    <property type="molecule type" value="Genomic_DNA"/>
</dbReference>
<keyword evidence="8" id="KW-1185">Reference proteome</keyword>
<comment type="similarity">
    <text evidence="1">Belongs to the cytochrome P450 family.</text>
</comment>
<keyword evidence="4 5" id="KW-0408">Iron</keyword>
<accession>W9WHF3</accession>
<evidence type="ECO:0000256" key="2">
    <source>
        <dbReference type="ARBA" id="ARBA00022723"/>
    </source>
</evidence>
<sequence>MADSMANSVEDVSQLLLRAVHGIQRENIYMVLIVLILVFLAFFGSTIFSDPRRKHMPPAPPAFPIVNHTSYHMKDEAITNAIKWARKYGEIYRTRAGATDFIWLNSPEAVKEIIDRKSAIYSSRPPMPMALESASGGRRVVNMEHGDRWRTIRTILHRLLTPNMSKSYAPAQLYEAKQLSVDILDNPKDTYMHNRRYTSSLIMQITYGRRLPQWEHPDLEKIFQVLQRFGHIRRPGNWLVDSFPALARYKLFDLVSNWRAFGAEIHRKDSEVWMYFWRRMQAEADQGTAPHSFGKAFMTGDWQKKGIDELQAAYVLGTIIEAGAETTSIQLNNLIVGVLSRGREVQERAQEELDRVVGKERTPTFEDEEKLPYIRAMVKELMRWRSINKFGTNHYAMQDGWYKGYFIPKGSVIMINTWGIHYDPKRFPEPEKYEPMRFINHPLSAAEAAATADPYMRDHFAYGGGRRICPGMHVAERSLFINIARLMWGFDLQLAKDENGSDIPVDASFKTGYLPGGMAIAKPFVCDLRPRSPHHAEVLRRDWEEAQAKGLEMSHIDYRPDTKHKD</sequence>
<evidence type="ECO:0000256" key="3">
    <source>
        <dbReference type="ARBA" id="ARBA00023002"/>
    </source>
</evidence>